<keyword evidence="3" id="KW-1185">Reference proteome</keyword>
<sequence>MLRTTLMAAAAASMISLVSAEQAQAGTFYLPPPGVTGPATGTVTFQTFIGPVTCSVRSSWRMQNNVPSLVTSTLTGPNCFLVTLNGFGSLVAPTPSTLPSGINSQVILNWSVSGGSTCMSSMSPGIFDNPTSTVSFTGSGVSCVASGTLTFPGLTLLP</sequence>
<dbReference type="Proteomes" id="UP000527324">
    <property type="component" value="Unassembled WGS sequence"/>
</dbReference>
<evidence type="ECO:0000256" key="1">
    <source>
        <dbReference type="SAM" id="SignalP"/>
    </source>
</evidence>
<organism evidence="2 3">
    <name type="scientific">Brevundimonas aurantiaca</name>
    <dbReference type="NCBI Taxonomy" id="74316"/>
    <lineage>
        <taxon>Bacteria</taxon>
        <taxon>Pseudomonadati</taxon>
        <taxon>Pseudomonadota</taxon>
        <taxon>Alphaproteobacteria</taxon>
        <taxon>Caulobacterales</taxon>
        <taxon>Caulobacteraceae</taxon>
        <taxon>Brevundimonas</taxon>
    </lineage>
</organism>
<proteinExistence type="predicted"/>
<feature type="chain" id="PRO_5031272454" description="Protein activator of alkane oxidation PraB" evidence="1">
    <location>
        <begin position="26"/>
        <end position="158"/>
    </location>
</feature>
<accession>A0A7W9C887</accession>
<gene>
    <name evidence="2" type="ORF">GGQ93_002420</name>
</gene>
<protein>
    <recommendedName>
        <fullName evidence="4">Protein activator of alkane oxidation PraB</fullName>
    </recommendedName>
</protein>
<feature type="signal peptide" evidence="1">
    <location>
        <begin position="1"/>
        <end position="25"/>
    </location>
</feature>
<evidence type="ECO:0000313" key="3">
    <source>
        <dbReference type="Proteomes" id="UP000527324"/>
    </source>
</evidence>
<dbReference type="EMBL" id="JACHOQ010000006">
    <property type="protein sequence ID" value="MBB5740691.1"/>
    <property type="molecule type" value="Genomic_DNA"/>
</dbReference>
<dbReference type="AlphaFoldDB" id="A0A7W9C887"/>
<evidence type="ECO:0000313" key="2">
    <source>
        <dbReference type="EMBL" id="MBB5740691.1"/>
    </source>
</evidence>
<comment type="caution">
    <text evidence="2">The sequence shown here is derived from an EMBL/GenBank/DDBJ whole genome shotgun (WGS) entry which is preliminary data.</text>
</comment>
<name>A0A7W9C887_9CAUL</name>
<reference evidence="2 3" key="1">
    <citation type="submission" date="2020-08" db="EMBL/GenBank/DDBJ databases">
        <title>Genomic Encyclopedia of Type Strains, Phase IV (KMG-IV): sequencing the most valuable type-strain genomes for metagenomic binning, comparative biology and taxonomic classification.</title>
        <authorList>
            <person name="Goeker M."/>
        </authorList>
    </citation>
    <scope>NUCLEOTIDE SEQUENCE [LARGE SCALE GENOMIC DNA]</scope>
    <source>
        <strain evidence="2 3">DSM 4731</strain>
    </source>
</reference>
<keyword evidence="1" id="KW-0732">Signal</keyword>
<evidence type="ECO:0008006" key="4">
    <source>
        <dbReference type="Google" id="ProtNLM"/>
    </source>
</evidence>
<dbReference type="RefSeq" id="WP_183217288.1">
    <property type="nucleotide sequence ID" value="NZ_CAJFZW010000042.1"/>
</dbReference>